<dbReference type="AlphaFoldDB" id="A0A9P8ZWX2"/>
<dbReference type="RefSeq" id="XP_045957649.1">
    <property type="nucleotide sequence ID" value="XM_046100251.1"/>
</dbReference>
<sequence length="205" mass="22645">MEHYPLTVSFDKAARHLAKDCSDIHFITVIACRESESCFRLMPVWPLAGAAEENTTESSCTDEQAAQLLLELRYSDSVNGRRDANSFLEAQVEMVQQQHERPQTPFGNGWSSIGAVGSTEGVIEKPSLSSPICLQPLVNAPVTPSDECANKYTSGHLMWCHNASSRLADIVGVAAQPSYLRQHSNARAQHVNDITKLIDQFQRAF</sequence>
<dbReference type="Proteomes" id="UP000758603">
    <property type="component" value="Unassembled WGS sequence"/>
</dbReference>
<reference evidence="1" key="1">
    <citation type="journal article" date="2021" name="Nat. Commun.">
        <title>Genetic determinants of endophytism in the Arabidopsis root mycobiome.</title>
        <authorList>
            <person name="Mesny F."/>
            <person name="Miyauchi S."/>
            <person name="Thiergart T."/>
            <person name="Pickel B."/>
            <person name="Atanasova L."/>
            <person name="Karlsson M."/>
            <person name="Huettel B."/>
            <person name="Barry K.W."/>
            <person name="Haridas S."/>
            <person name="Chen C."/>
            <person name="Bauer D."/>
            <person name="Andreopoulos W."/>
            <person name="Pangilinan J."/>
            <person name="LaButti K."/>
            <person name="Riley R."/>
            <person name="Lipzen A."/>
            <person name="Clum A."/>
            <person name="Drula E."/>
            <person name="Henrissat B."/>
            <person name="Kohler A."/>
            <person name="Grigoriev I.V."/>
            <person name="Martin F.M."/>
            <person name="Hacquard S."/>
        </authorList>
    </citation>
    <scope>NUCLEOTIDE SEQUENCE</scope>
    <source>
        <strain evidence="1">MPI-SDFR-AT-0073</strain>
    </source>
</reference>
<evidence type="ECO:0000313" key="2">
    <source>
        <dbReference type="Proteomes" id="UP000758603"/>
    </source>
</evidence>
<proteinExistence type="predicted"/>
<comment type="caution">
    <text evidence="1">The sequence shown here is derived from an EMBL/GenBank/DDBJ whole genome shotgun (WGS) entry which is preliminary data.</text>
</comment>
<evidence type="ECO:0000313" key="1">
    <source>
        <dbReference type="EMBL" id="KAH6653372.1"/>
    </source>
</evidence>
<protein>
    <submittedName>
        <fullName evidence="1">Uncharacterized protein</fullName>
    </submittedName>
</protein>
<name>A0A9P8ZWX2_9PEZI</name>
<dbReference type="GeneID" id="70129143"/>
<gene>
    <name evidence="1" type="ORF">BKA67DRAFT_537057</name>
</gene>
<dbReference type="EMBL" id="JAGPXC010000005">
    <property type="protein sequence ID" value="KAH6653372.1"/>
    <property type="molecule type" value="Genomic_DNA"/>
</dbReference>
<keyword evidence="2" id="KW-1185">Reference proteome</keyword>
<accession>A0A9P8ZWX2</accession>
<organism evidence="1 2">
    <name type="scientific">Truncatella angustata</name>
    <dbReference type="NCBI Taxonomy" id="152316"/>
    <lineage>
        <taxon>Eukaryota</taxon>
        <taxon>Fungi</taxon>
        <taxon>Dikarya</taxon>
        <taxon>Ascomycota</taxon>
        <taxon>Pezizomycotina</taxon>
        <taxon>Sordariomycetes</taxon>
        <taxon>Xylariomycetidae</taxon>
        <taxon>Amphisphaeriales</taxon>
        <taxon>Sporocadaceae</taxon>
        <taxon>Truncatella</taxon>
    </lineage>
</organism>